<proteinExistence type="predicted"/>
<comment type="caution">
    <text evidence="1">The sequence shown here is derived from an EMBL/GenBank/DDBJ whole genome shotgun (WGS) entry which is preliminary data.</text>
</comment>
<dbReference type="AlphaFoldDB" id="A0A8T0VER8"/>
<sequence length="130" mass="15000">MSSPRLLNPQCSLCSAHLSRSPPRRKNSYHVSAGARASNRYLFFLIFLADSRVCWFGWLVRAGAATGAASKQRQQASSSQKFSLYELEHVLRILDVWLNCIRLSFLSYSHSNFHLFLETATWLSWRYIQL</sequence>
<dbReference type="EMBL" id="CM029040">
    <property type="protein sequence ID" value="KAG2634812.1"/>
    <property type="molecule type" value="Genomic_DNA"/>
</dbReference>
<evidence type="ECO:0000313" key="1">
    <source>
        <dbReference type="EMBL" id="KAG2634812.1"/>
    </source>
</evidence>
<gene>
    <name evidence="1" type="ORF">PVAP13_2NG331418</name>
</gene>
<dbReference type="Proteomes" id="UP000823388">
    <property type="component" value="Chromosome 2N"/>
</dbReference>
<evidence type="ECO:0000313" key="2">
    <source>
        <dbReference type="Proteomes" id="UP000823388"/>
    </source>
</evidence>
<reference evidence="1" key="1">
    <citation type="submission" date="2020-05" db="EMBL/GenBank/DDBJ databases">
        <title>WGS assembly of Panicum virgatum.</title>
        <authorList>
            <person name="Lovell J.T."/>
            <person name="Jenkins J."/>
            <person name="Shu S."/>
            <person name="Juenger T.E."/>
            <person name="Schmutz J."/>
        </authorList>
    </citation>
    <scope>NUCLEOTIDE SEQUENCE</scope>
    <source>
        <strain evidence="1">AP13</strain>
    </source>
</reference>
<accession>A0A8T0VER8</accession>
<name>A0A8T0VER8_PANVG</name>
<organism evidence="1 2">
    <name type="scientific">Panicum virgatum</name>
    <name type="common">Blackwell switchgrass</name>
    <dbReference type="NCBI Taxonomy" id="38727"/>
    <lineage>
        <taxon>Eukaryota</taxon>
        <taxon>Viridiplantae</taxon>
        <taxon>Streptophyta</taxon>
        <taxon>Embryophyta</taxon>
        <taxon>Tracheophyta</taxon>
        <taxon>Spermatophyta</taxon>
        <taxon>Magnoliopsida</taxon>
        <taxon>Liliopsida</taxon>
        <taxon>Poales</taxon>
        <taxon>Poaceae</taxon>
        <taxon>PACMAD clade</taxon>
        <taxon>Panicoideae</taxon>
        <taxon>Panicodae</taxon>
        <taxon>Paniceae</taxon>
        <taxon>Panicinae</taxon>
        <taxon>Panicum</taxon>
        <taxon>Panicum sect. Hiantes</taxon>
    </lineage>
</organism>
<keyword evidence="2" id="KW-1185">Reference proteome</keyword>
<protein>
    <submittedName>
        <fullName evidence="1">Uncharacterized protein</fullName>
    </submittedName>
</protein>